<evidence type="ECO:0000259" key="3">
    <source>
        <dbReference type="Pfam" id="PF22690"/>
    </source>
</evidence>
<sequence>MWSTPRPRPAAIRRTIATASVPGIALAQLGAILDAEGLGYDLTSAGRVEVLGHSQGVLAEHMMREIERAGSVKDAGKVVDQILAIAELIGVAGTRQSRALGLHPHDGEATPMLSVRGATAKQLQVLVDRVDRPRGPLSIAVTNAADHHVLSGYPEDLAAFAVEAEKEHRHQAALRERKVRGGSVFTPVLEYLEVTVPFHSPLMSQAVEQAVSWAGSCGFDMQRARQLAEEVLVNHVDWAARVHRLLERHDPTTLWIVDMGPGTTIGKMLGGLVQAPASASSKRPASRIVPRSRPLRPSPHAPSAGPTSPRRWSAPPPATRSSRASASSRARRRSCLRA</sequence>
<dbReference type="InterPro" id="IPR055118">
    <property type="entry name" value="FAS-like_AT_central"/>
</dbReference>
<feature type="compositionally biased region" description="Low complexity" evidence="2">
    <location>
        <begin position="306"/>
        <end position="328"/>
    </location>
</feature>
<dbReference type="PANTHER" id="PTHR10982">
    <property type="entry name" value="MALONYL COA-ACYL CARRIER PROTEIN TRANSACYLASE"/>
    <property type="match status" value="1"/>
</dbReference>
<keyword evidence="1 4" id="KW-0808">Transferase</keyword>
<dbReference type="eggNOG" id="COG0331">
    <property type="taxonomic scope" value="Bacteria"/>
</dbReference>
<feature type="region of interest" description="Disordered" evidence="2">
    <location>
        <begin position="276"/>
        <end position="338"/>
    </location>
</feature>
<name>A0A087BNY5_9BIFI</name>
<dbReference type="GO" id="GO:0016740">
    <property type="term" value="F:transferase activity"/>
    <property type="evidence" value="ECO:0007669"/>
    <property type="project" value="UniProtKB-KW"/>
</dbReference>
<gene>
    <name evidence="4" type="ORF">BMON_1843</name>
</gene>
<protein>
    <submittedName>
        <fullName evidence="4">ACP S-malonyltransferase</fullName>
    </submittedName>
</protein>
<keyword evidence="5" id="KW-1185">Reference proteome</keyword>
<dbReference type="Gene3D" id="3.30.70.3320">
    <property type="match status" value="1"/>
</dbReference>
<dbReference type="InterPro" id="IPR016035">
    <property type="entry name" value="Acyl_Trfase/lysoPLipase"/>
</dbReference>
<dbReference type="SUPFAM" id="SSF52151">
    <property type="entry name" value="FabD/lysophospholipase-like"/>
    <property type="match status" value="1"/>
</dbReference>
<dbReference type="EMBL" id="JGZE01000038">
    <property type="protein sequence ID" value="KFI72735.1"/>
    <property type="molecule type" value="Genomic_DNA"/>
</dbReference>
<dbReference type="InterPro" id="IPR001227">
    <property type="entry name" value="Ac_transferase_dom_sf"/>
</dbReference>
<evidence type="ECO:0000313" key="5">
    <source>
        <dbReference type="Proteomes" id="UP000029082"/>
    </source>
</evidence>
<dbReference type="AlphaFoldDB" id="A0A087BNY5"/>
<feature type="compositionally biased region" description="Basic residues" evidence="2">
    <location>
        <begin position="329"/>
        <end position="338"/>
    </location>
</feature>
<dbReference type="InterPro" id="IPR050830">
    <property type="entry name" value="Fungal_FAS"/>
</dbReference>
<accession>A0A087BNY5</accession>
<feature type="domain" description="Fatty acid synthase-like central AT" evidence="3">
    <location>
        <begin position="111"/>
        <end position="190"/>
    </location>
</feature>
<dbReference type="Gene3D" id="3.40.366.10">
    <property type="entry name" value="Malonyl-Coenzyme A Acyl Carrier Protein, domain 2"/>
    <property type="match status" value="1"/>
</dbReference>
<proteinExistence type="predicted"/>
<dbReference type="SUPFAM" id="SSF55048">
    <property type="entry name" value="Probable ACP-binding domain of malonyl-CoA ACP transacylase"/>
    <property type="match status" value="1"/>
</dbReference>
<comment type="caution">
    <text evidence="4">The sequence shown here is derived from an EMBL/GenBank/DDBJ whole genome shotgun (WGS) entry which is preliminary data.</text>
</comment>
<dbReference type="InterPro" id="IPR016036">
    <property type="entry name" value="Malonyl_transacylase_ACP-bd"/>
</dbReference>
<dbReference type="Proteomes" id="UP000029082">
    <property type="component" value="Unassembled WGS sequence"/>
</dbReference>
<evidence type="ECO:0000313" key="4">
    <source>
        <dbReference type="EMBL" id="KFI72735.1"/>
    </source>
</evidence>
<organism evidence="4 5">
    <name type="scientific">Bifidobacterium mongoliense DSM 21395</name>
    <dbReference type="NCBI Taxonomy" id="1437603"/>
    <lineage>
        <taxon>Bacteria</taxon>
        <taxon>Bacillati</taxon>
        <taxon>Actinomycetota</taxon>
        <taxon>Actinomycetes</taxon>
        <taxon>Bifidobacteriales</taxon>
        <taxon>Bifidobacteriaceae</taxon>
        <taxon>Bifidobacterium</taxon>
    </lineage>
</organism>
<dbReference type="Pfam" id="PF22690">
    <property type="entry name" value="FAS_AT_central"/>
    <property type="match status" value="1"/>
</dbReference>
<dbReference type="PANTHER" id="PTHR10982:SF21">
    <property type="entry name" value="FATTY ACID SYNTHASE SUBUNIT BETA"/>
    <property type="match status" value="1"/>
</dbReference>
<evidence type="ECO:0000256" key="1">
    <source>
        <dbReference type="ARBA" id="ARBA00022679"/>
    </source>
</evidence>
<reference evidence="4 5" key="1">
    <citation type="submission" date="2014-03" db="EMBL/GenBank/DDBJ databases">
        <title>Genomics of Bifidobacteria.</title>
        <authorList>
            <person name="Ventura M."/>
            <person name="Milani C."/>
            <person name="Lugli G.A."/>
        </authorList>
    </citation>
    <scope>NUCLEOTIDE SEQUENCE [LARGE SCALE GENOMIC DNA]</scope>
    <source>
        <strain evidence="4 5">DSM 21395</strain>
    </source>
</reference>
<feature type="compositionally biased region" description="Low complexity" evidence="2">
    <location>
        <begin position="276"/>
        <end position="287"/>
    </location>
</feature>
<evidence type="ECO:0000256" key="2">
    <source>
        <dbReference type="SAM" id="MobiDB-lite"/>
    </source>
</evidence>